<dbReference type="Pfam" id="PF00651">
    <property type="entry name" value="BTB"/>
    <property type="match status" value="1"/>
</dbReference>
<gene>
    <name evidence="2" type="ORF">SEMRO_50_G029070.1</name>
</gene>
<organism evidence="2 3">
    <name type="scientific">Seminavis robusta</name>
    <dbReference type="NCBI Taxonomy" id="568900"/>
    <lineage>
        <taxon>Eukaryota</taxon>
        <taxon>Sar</taxon>
        <taxon>Stramenopiles</taxon>
        <taxon>Ochrophyta</taxon>
        <taxon>Bacillariophyta</taxon>
        <taxon>Bacillariophyceae</taxon>
        <taxon>Bacillariophycidae</taxon>
        <taxon>Naviculales</taxon>
        <taxon>Naviculaceae</taxon>
        <taxon>Seminavis</taxon>
    </lineage>
</organism>
<comment type="caution">
    <text evidence="2">The sequence shown here is derived from an EMBL/GenBank/DDBJ whole genome shotgun (WGS) entry which is preliminary data.</text>
</comment>
<sequence length="403" mass="46810">MSDNLEKTEETGTKRSFDALLEAEQKEDEEFTWRGDPLETFSDWTIVVQKEDGGEDDEGETYHVHKCILAYGARKSLYFRKLFQNAKRYQESSSSTSHIKMHSLAAKAFPELLDFVYSEEYLEICTENAAALVFLGEYFEIQSLRLEAKDFIREFLSWDNAGSFYEQWTIFCTDDILEELVDFPFRSLTDFDVNSEFIQYTDPSFWLEVAKKRPQCPPRARSDEWSLILATNFALHEDKLDLQTFQDLTSESIMPTMDSSAALDLCEVEERLRKSPDDGDNDPPSPFQLRCARAVASTLPKRGGFRESDLFTKLKHRKAPFIWEMMAHHVDTQEDLRDKALREGNFGRLPTDEELRRWVKVYVRCHNMNLATTKHAIDVASGKFGVDMQPQRRKIKLMLAQEC</sequence>
<dbReference type="SUPFAM" id="SSF54695">
    <property type="entry name" value="POZ domain"/>
    <property type="match status" value="1"/>
</dbReference>
<dbReference type="SMART" id="SM00225">
    <property type="entry name" value="BTB"/>
    <property type="match status" value="1"/>
</dbReference>
<proteinExistence type="predicted"/>
<dbReference type="Gene3D" id="3.30.710.10">
    <property type="entry name" value="Potassium Channel Kv1.1, Chain A"/>
    <property type="match status" value="1"/>
</dbReference>
<reference evidence="2" key="1">
    <citation type="submission" date="2020-06" db="EMBL/GenBank/DDBJ databases">
        <authorList>
            <consortium name="Plant Systems Biology data submission"/>
        </authorList>
    </citation>
    <scope>NUCLEOTIDE SEQUENCE</scope>
    <source>
        <strain evidence="2">D6</strain>
    </source>
</reference>
<dbReference type="OrthoDB" id="10248551at2759"/>
<dbReference type="EMBL" id="CAICTM010000050">
    <property type="protein sequence ID" value="CAB9498989.1"/>
    <property type="molecule type" value="Genomic_DNA"/>
</dbReference>
<dbReference type="Proteomes" id="UP001153069">
    <property type="component" value="Unassembled WGS sequence"/>
</dbReference>
<dbReference type="AlphaFoldDB" id="A0A9N8DDZ1"/>
<dbReference type="InterPro" id="IPR011333">
    <property type="entry name" value="SKP1/BTB/POZ_sf"/>
</dbReference>
<dbReference type="CDD" id="cd18186">
    <property type="entry name" value="BTB_POZ_ZBTB_KLHL-like"/>
    <property type="match status" value="1"/>
</dbReference>
<protein>
    <recommendedName>
        <fullName evidence="1">BTB domain-containing protein</fullName>
    </recommendedName>
</protein>
<evidence type="ECO:0000259" key="1">
    <source>
        <dbReference type="PROSITE" id="PS50097"/>
    </source>
</evidence>
<name>A0A9N8DDZ1_9STRA</name>
<dbReference type="InterPro" id="IPR051481">
    <property type="entry name" value="BTB-POZ/Galectin-3-binding"/>
</dbReference>
<dbReference type="InterPro" id="IPR000210">
    <property type="entry name" value="BTB/POZ_dom"/>
</dbReference>
<evidence type="ECO:0000313" key="3">
    <source>
        <dbReference type="Proteomes" id="UP001153069"/>
    </source>
</evidence>
<dbReference type="PANTHER" id="PTHR24410">
    <property type="entry name" value="HL07962P-RELATED"/>
    <property type="match status" value="1"/>
</dbReference>
<dbReference type="PROSITE" id="PS50097">
    <property type="entry name" value="BTB"/>
    <property type="match status" value="1"/>
</dbReference>
<dbReference type="PANTHER" id="PTHR24410:SF23">
    <property type="entry name" value="BTB DOMAIN-CONTAINING PROTEIN-RELATED"/>
    <property type="match status" value="1"/>
</dbReference>
<accession>A0A9N8DDZ1</accession>
<keyword evidence="3" id="KW-1185">Reference proteome</keyword>
<feature type="domain" description="BTB" evidence="1">
    <location>
        <begin position="42"/>
        <end position="120"/>
    </location>
</feature>
<evidence type="ECO:0000313" key="2">
    <source>
        <dbReference type="EMBL" id="CAB9498989.1"/>
    </source>
</evidence>